<accession>A0ABS1JTW7</accession>
<evidence type="ECO:0000256" key="1">
    <source>
        <dbReference type="SAM" id="Phobius"/>
    </source>
</evidence>
<reference evidence="2 3" key="1">
    <citation type="journal article" date="2017" name="Int. J. Syst. Evol. Microbiol.">
        <title>Ramlibacter alkalitolerans sp. nov., alkali-tolerant bacterium isolated from soil of ginseng.</title>
        <authorList>
            <person name="Lee D.H."/>
            <person name="Cha C.J."/>
        </authorList>
    </citation>
    <scope>NUCLEOTIDE SEQUENCE [LARGE SCALE GENOMIC DNA]</scope>
    <source>
        <strain evidence="2 3">KACC 19305</strain>
    </source>
</reference>
<keyword evidence="1" id="KW-0472">Membrane</keyword>
<evidence type="ECO:0000313" key="3">
    <source>
        <dbReference type="Proteomes" id="UP000622707"/>
    </source>
</evidence>
<keyword evidence="3" id="KW-1185">Reference proteome</keyword>
<sequence length="150" mass="15343">MTALRAPLAFNGPVASTASTRAVFASIGACKALALLKNMALFLVSPFIGLAYAVLLPFVGLGILLWVATEGLRKPAPRPELAVAEPVRADIAVTVAVHAAPATAESTSEPSPVLFVLKLLAAPFIGLAALIAAPFIAVGALVWALAHRKA</sequence>
<keyword evidence="1" id="KW-1133">Transmembrane helix</keyword>
<protein>
    <submittedName>
        <fullName evidence="2">Uncharacterized protein</fullName>
    </submittedName>
</protein>
<dbReference type="Proteomes" id="UP000622707">
    <property type="component" value="Unassembled WGS sequence"/>
</dbReference>
<evidence type="ECO:0000313" key="2">
    <source>
        <dbReference type="EMBL" id="MBL0427662.1"/>
    </source>
</evidence>
<name>A0ABS1JTW7_9BURK</name>
<keyword evidence="1" id="KW-0812">Transmembrane</keyword>
<dbReference type="EMBL" id="JAEQND010000013">
    <property type="protein sequence ID" value="MBL0427662.1"/>
    <property type="molecule type" value="Genomic_DNA"/>
</dbReference>
<feature type="transmembrane region" description="Helical" evidence="1">
    <location>
        <begin position="41"/>
        <end position="68"/>
    </location>
</feature>
<proteinExistence type="predicted"/>
<comment type="caution">
    <text evidence="2">The sequence shown here is derived from an EMBL/GenBank/DDBJ whole genome shotgun (WGS) entry which is preliminary data.</text>
</comment>
<dbReference type="RefSeq" id="WP_201692296.1">
    <property type="nucleotide sequence ID" value="NZ_JAEQND010000013.1"/>
</dbReference>
<organism evidence="2 3">
    <name type="scientific">Ramlibacter alkalitolerans</name>
    <dbReference type="NCBI Taxonomy" id="2039631"/>
    <lineage>
        <taxon>Bacteria</taxon>
        <taxon>Pseudomonadati</taxon>
        <taxon>Pseudomonadota</taxon>
        <taxon>Betaproteobacteria</taxon>
        <taxon>Burkholderiales</taxon>
        <taxon>Comamonadaceae</taxon>
        <taxon>Ramlibacter</taxon>
    </lineage>
</organism>
<gene>
    <name evidence="2" type="ORF">JI746_21285</name>
</gene>
<feature type="transmembrane region" description="Helical" evidence="1">
    <location>
        <begin position="120"/>
        <end position="146"/>
    </location>
</feature>